<dbReference type="EMBL" id="KV417702">
    <property type="protein sequence ID" value="KZP09353.1"/>
    <property type="molecule type" value="Genomic_DNA"/>
</dbReference>
<dbReference type="Proteomes" id="UP000076532">
    <property type="component" value="Unassembled WGS sequence"/>
</dbReference>
<evidence type="ECO:0000313" key="1">
    <source>
        <dbReference type="EMBL" id="KZP09353.1"/>
    </source>
</evidence>
<proteinExistence type="predicted"/>
<sequence>MNRMIKISYESYGEQDWTSANRRLHGYKLKALLLIVATFTGSHFLTSLSSCTSQNIGHGAERMTYEVEILG</sequence>
<evidence type="ECO:0000313" key="2">
    <source>
        <dbReference type="Proteomes" id="UP000076532"/>
    </source>
</evidence>
<name>A0A165YA25_9AGAM</name>
<organism evidence="1 2">
    <name type="scientific">Athelia psychrophila</name>
    <dbReference type="NCBI Taxonomy" id="1759441"/>
    <lineage>
        <taxon>Eukaryota</taxon>
        <taxon>Fungi</taxon>
        <taxon>Dikarya</taxon>
        <taxon>Basidiomycota</taxon>
        <taxon>Agaricomycotina</taxon>
        <taxon>Agaricomycetes</taxon>
        <taxon>Agaricomycetidae</taxon>
        <taxon>Atheliales</taxon>
        <taxon>Atheliaceae</taxon>
        <taxon>Athelia</taxon>
    </lineage>
</organism>
<dbReference type="AlphaFoldDB" id="A0A165YA25"/>
<keyword evidence="2" id="KW-1185">Reference proteome</keyword>
<accession>A0A165YA25</accession>
<reference evidence="1 2" key="1">
    <citation type="journal article" date="2016" name="Mol. Biol. Evol.">
        <title>Comparative Genomics of Early-Diverging Mushroom-Forming Fungi Provides Insights into the Origins of Lignocellulose Decay Capabilities.</title>
        <authorList>
            <person name="Nagy L.G."/>
            <person name="Riley R."/>
            <person name="Tritt A."/>
            <person name="Adam C."/>
            <person name="Daum C."/>
            <person name="Floudas D."/>
            <person name="Sun H."/>
            <person name="Yadav J.S."/>
            <person name="Pangilinan J."/>
            <person name="Larsson K.H."/>
            <person name="Matsuura K."/>
            <person name="Barry K."/>
            <person name="Labutti K."/>
            <person name="Kuo R."/>
            <person name="Ohm R.A."/>
            <person name="Bhattacharya S.S."/>
            <person name="Shirouzu T."/>
            <person name="Yoshinaga Y."/>
            <person name="Martin F.M."/>
            <person name="Grigoriev I.V."/>
            <person name="Hibbett D.S."/>
        </authorList>
    </citation>
    <scope>NUCLEOTIDE SEQUENCE [LARGE SCALE GENOMIC DNA]</scope>
    <source>
        <strain evidence="1 2">CBS 109695</strain>
    </source>
</reference>
<gene>
    <name evidence="1" type="ORF">FIBSPDRAFT_240844</name>
</gene>
<protein>
    <submittedName>
        <fullName evidence="1">Uncharacterized protein</fullName>
    </submittedName>
</protein>